<protein>
    <submittedName>
        <fullName evidence="2">Uncharacterized protein</fullName>
    </submittedName>
</protein>
<evidence type="ECO:0000256" key="1">
    <source>
        <dbReference type="SAM" id="Phobius"/>
    </source>
</evidence>
<keyword evidence="1" id="KW-0472">Membrane</keyword>
<dbReference type="Proteomes" id="UP000215914">
    <property type="component" value="Unassembled WGS sequence"/>
</dbReference>
<keyword evidence="1" id="KW-1133">Transmembrane helix</keyword>
<evidence type="ECO:0000313" key="2">
    <source>
        <dbReference type="EMBL" id="KAF5820987.1"/>
    </source>
</evidence>
<keyword evidence="1" id="KW-0812">Transmembrane</keyword>
<dbReference type="EMBL" id="MNCJ02000316">
    <property type="protein sequence ID" value="KAF5820987.1"/>
    <property type="molecule type" value="Genomic_DNA"/>
</dbReference>
<comment type="caution">
    <text evidence="2">The sequence shown here is derived from an EMBL/GenBank/DDBJ whole genome shotgun (WGS) entry which is preliminary data.</text>
</comment>
<name>A0A9K3P1A9_HELAN</name>
<accession>A0A9K3P1A9</accession>
<dbReference type="Gramene" id="mRNA:HanXRQr2_Chr01g0008481">
    <property type="protein sequence ID" value="CDS:HanXRQr2_Chr01g0008481.1"/>
    <property type="gene ID" value="HanXRQr2_Chr01g0008481"/>
</dbReference>
<reference evidence="2" key="1">
    <citation type="journal article" date="2017" name="Nature">
        <title>The sunflower genome provides insights into oil metabolism, flowering and Asterid evolution.</title>
        <authorList>
            <person name="Badouin H."/>
            <person name="Gouzy J."/>
            <person name="Grassa C.J."/>
            <person name="Murat F."/>
            <person name="Staton S.E."/>
            <person name="Cottret L."/>
            <person name="Lelandais-Briere C."/>
            <person name="Owens G.L."/>
            <person name="Carrere S."/>
            <person name="Mayjonade B."/>
            <person name="Legrand L."/>
            <person name="Gill N."/>
            <person name="Kane N.C."/>
            <person name="Bowers J.E."/>
            <person name="Hubner S."/>
            <person name="Bellec A."/>
            <person name="Berard A."/>
            <person name="Berges H."/>
            <person name="Blanchet N."/>
            <person name="Boniface M.C."/>
            <person name="Brunel D."/>
            <person name="Catrice O."/>
            <person name="Chaidir N."/>
            <person name="Claudel C."/>
            <person name="Donnadieu C."/>
            <person name="Faraut T."/>
            <person name="Fievet G."/>
            <person name="Helmstetter N."/>
            <person name="King M."/>
            <person name="Knapp S.J."/>
            <person name="Lai Z."/>
            <person name="Le Paslier M.C."/>
            <person name="Lippi Y."/>
            <person name="Lorenzon L."/>
            <person name="Mandel J.R."/>
            <person name="Marage G."/>
            <person name="Marchand G."/>
            <person name="Marquand E."/>
            <person name="Bret-Mestries E."/>
            <person name="Morien E."/>
            <person name="Nambeesan S."/>
            <person name="Nguyen T."/>
            <person name="Pegot-Espagnet P."/>
            <person name="Pouilly N."/>
            <person name="Raftis F."/>
            <person name="Sallet E."/>
            <person name="Schiex T."/>
            <person name="Thomas J."/>
            <person name="Vandecasteele C."/>
            <person name="Vares D."/>
            <person name="Vear F."/>
            <person name="Vautrin S."/>
            <person name="Crespi M."/>
            <person name="Mangin B."/>
            <person name="Burke J.M."/>
            <person name="Salse J."/>
            <person name="Munos S."/>
            <person name="Vincourt P."/>
            <person name="Rieseberg L.H."/>
            <person name="Langlade N.B."/>
        </authorList>
    </citation>
    <scope>NUCLEOTIDE SEQUENCE</scope>
    <source>
        <tissue evidence="2">Leaves</tissue>
    </source>
</reference>
<reference evidence="2" key="2">
    <citation type="submission" date="2020-06" db="EMBL/GenBank/DDBJ databases">
        <title>Helianthus annuus Genome sequencing and assembly Release 2.</title>
        <authorList>
            <person name="Gouzy J."/>
            <person name="Langlade N."/>
            <person name="Munos S."/>
        </authorList>
    </citation>
    <scope>NUCLEOTIDE SEQUENCE</scope>
    <source>
        <tissue evidence="2">Leaves</tissue>
    </source>
</reference>
<gene>
    <name evidence="2" type="ORF">HanXRQr2_Chr01g0008481</name>
</gene>
<feature type="transmembrane region" description="Helical" evidence="1">
    <location>
        <begin position="31"/>
        <end position="48"/>
    </location>
</feature>
<evidence type="ECO:0000313" key="3">
    <source>
        <dbReference type="Proteomes" id="UP000215914"/>
    </source>
</evidence>
<organism evidence="2 3">
    <name type="scientific">Helianthus annuus</name>
    <name type="common">Common sunflower</name>
    <dbReference type="NCBI Taxonomy" id="4232"/>
    <lineage>
        <taxon>Eukaryota</taxon>
        <taxon>Viridiplantae</taxon>
        <taxon>Streptophyta</taxon>
        <taxon>Embryophyta</taxon>
        <taxon>Tracheophyta</taxon>
        <taxon>Spermatophyta</taxon>
        <taxon>Magnoliopsida</taxon>
        <taxon>eudicotyledons</taxon>
        <taxon>Gunneridae</taxon>
        <taxon>Pentapetalae</taxon>
        <taxon>asterids</taxon>
        <taxon>campanulids</taxon>
        <taxon>Asterales</taxon>
        <taxon>Asteraceae</taxon>
        <taxon>Asteroideae</taxon>
        <taxon>Heliantheae alliance</taxon>
        <taxon>Heliantheae</taxon>
        <taxon>Helianthus</taxon>
    </lineage>
</organism>
<keyword evidence="3" id="KW-1185">Reference proteome</keyword>
<dbReference type="AlphaFoldDB" id="A0A9K3P1A9"/>
<proteinExistence type="predicted"/>
<sequence>MDRTIRTLGPTAAQIDFLLNSGRTMVANRRLILLKGIPTVFIWASPFLDYTKPS</sequence>